<keyword evidence="3 8" id="KW-0547">Nucleotide-binding</keyword>
<keyword evidence="8" id="KW-0963">Cytoplasm</keyword>
<dbReference type="PANTHER" id="PTHR43766:SF1">
    <property type="entry name" value="TRYPTOPHAN--TRNA LIGASE, MITOCHONDRIAL"/>
    <property type="match status" value="1"/>
</dbReference>
<protein>
    <recommendedName>
        <fullName evidence="8">Tryptophan--tRNA ligase</fullName>
        <ecNumber evidence="8">6.1.1.2</ecNumber>
    </recommendedName>
    <alternativeName>
        <fullName evidence="8">Tryptophanyl-tRNA synthetase</fullName>
        <shortName evidence="8">TrpRS</shortName>
    </alternativeName>
</protein>
<keyword evidence="5 8" id="KW-0648">Protein biosynthesis</keyword>
<gene>
    <name evidence="8" type="primary">trpS</name>
    <name evidence="10" type="ORF">ETSY1_15540</name>
</gene>
<feature type="short sequence motif" description="'HIGH' region" evidence="8">
    <location>
        <begin position="13"/>
        <end position="21"/>
    </location>
</feature>
<organism evidence="10 11">
    <name type="scientific">Entotheonella factor</name>
    <dbReference type="NCBI Taxonomy" id="1429438"/>
    <lineage>
        <taxon>Bacteria</taxon>
        <taxon>Pseudomonadati</taxon>
        <taxon>Nitrospinota/Tectimicrobiota group</taxon>
        <taxon>Candidatus Tectimicrobiota</taxon>
        <taxon>Candidatus Entotheonellia</taxon>
        <taxon>Candidatus Entotheonellales</taxon>
        <taxon>Candidatus Entotheonellaceae</taxon>
        <taxon>Candidatus Entotheonella</taxon>
    </lineage>
</organism>
<evidence type="ECO:0000256" key="2">
    <source>
        <dbReference type="ARBA" id="ARBA00022598"/>
    </source>
</evidence>
<dbReference type="PROSITE" id="PS00178">
    <property type="entry name" value="AA_TRNA_LIGASE_I"/>
    <property type="match status" value="1"/>
</dbReference>
<sequence>MTTKKRVLSGIQPSGEFHLGNYLGAVRGWAARQDEKVNYFCIVDLHSLTAYQEPETLRHQIRSLAAMLLACGIDPERSTLFVQSHVTAHAEACWLLNCITPLGWLQRMTQFKDKAARQETILAGLLDYPVLQAGDIMLYDADEVPVGEDQRQHVELTRDLAQRFNHMYDTSFFVPPEVKVPEAGARVMGLDDPTNKMSKSMTHIRGHAVHLLDDPKEVMYAFRRAKTDSGNEIIYSEDPEKAGVNNLLEIYEAVTGKDKDEVLADFTDARGYGDLKTRVGEAVIEAITPIRQQHDYLMKDTTELDRLLAVGAEDARSCAQPKVDGMKELMGLVLPGKV</sequence>
<dbReference type="InterPro" id="IPR024109">
    <property type="entry name" value="Trp-tRNA-ligase_bac-type"/>
</dbReference>
<dbReference type="HAMAP" id="MF_00140_B">
    <property type="entry name" value="Trp_tRNA_synth_B"/>
    <property type="match status" value="1"/>
</dbReference>
<comment type="function">
    <text evidence="8">Catalyzes the attachment of tryptophan to tRNA(Trp).</text>
</comment>
<evidence type="ECO:0000256" key="6">
    <source>
        <dbReference type="ARBA" id="ARBA00023146"/>
    </source>
</evidence>
<dbReference type="PATRIC" id="fig|1429438.4.peg.3074"/>
<evidence type="ECO:0000256" key="1">
    <source>
        <dbReference type="ARBA" id="ARBA00005594"/>
    </source>
</evidence>
<comment type="catalytic activity">
    <reaction evidence="7 8">
        <text>tRNA(Trp) + L-tryptophan + ATP = L-tryptophyl-tRNA(Trp) + AMP + diphosphate + H(+)</text>
        <dbReference type="Rhea" id="RHEA:24080"/>
        <dbReference type="Rhea" id="RHEA-COMP:9671"/>
        <dbReference type="Rhea" id="RHEA-COMP:9705"/>
        <dbReference type="ChEBI" id="CHEBI:15378"/>
        <dbReference type="ChEBI" id="CHEBI:30616"/>
        <dbReference type="ChEBI" id="CHEBI:33019"/>
        <dbReference type="ChEBI" id="CHEBI:57912"/>
        <dbReference type="ChEBI" id="CHEBI:78442"/>
        <dbReference type="ChEBI" id="CHEBI:78535"/>
        <dbReference type="ChEBI" id="CHEBI:456215"/>
        <dbReference type="EC" id="6.1.1.2"/>
    </reaction>
</comment>
<feature type="binding site" evidence="8">
    <location>
        <position position="187"/>
    </location>
    <ligand>
        <name>ATP</name>
        <dbReference type="ChEBI" id="CHEBI:30616"/>
    </ligand>
</feature>
<dbReference type="SUPFAM" id="SSF52374">
    <property type="entry name" value="Nucleotidylyl transferase"/>
    <property type="match status" value="1"/>
</dbReference>
<feature type="binding site" evidence="8">
    <location>
        <begin position="196"/>
        <end position="200"/>
    </location>
    <ligand>
        <name>ATP</name>
        <dbReference type="ChEBI" id="CHEBI:30616"/>
    </ligand>
</feature>
<dbReference type="InterPro" id="IPR002306">
    <property type="entry name" value="Trp-tRNA-ligase"/>
</dbReference>
<keyword evidence="6 8" id="KW-0030">Aminoacyl-tRNA synthetase</keyword>
<feature type="binding site" evidence="8">
    <location>
        <position position="135"/>
    </location>
    <ligand>
        <name>L-tryptophan</name>
        <dbReference type="ChEBI" id="CHEBI:57912"/>
    </ligand>
</feature>
<evidence type="ECO:0000256" key="5">
    <source>
        <dbReference type="ARBA" id="ARBA00022917"/>
    </source>
</evidence>
<reference evidence="10 11" key="1">
    <citation type="journal article" date="2014" name="Nature">
        <title>An environmental bacterial taxon with a large and distinct metabolic repertoire.</title>
        <authorList>
            <person name="Wilson M.C."/>
            <person name="Mori T."/>
            <person name="Ruckert C."/>
            <person name="Uria A.R."/>
            <person name="Helf M.J."/>
            <person name="Takada K."/>
            <person name="Gernert C."/>
            <person name="Steffens U.A."/>
            <person name="Heycke N."/>
            <person name="Schmitt S."/>
            <person name="Rinke C."/>
            <person name="Helfrich E.J."/>
            <person name="Brachmann A.O."/>
            <person name="Gurgui C."/>
            <person name="Wakimoto T."/>
            <person name="Kracht M."/>
            <person name="Crusemann M."/>
            <person name="Hentschel U."/>
            <person name="Abe I."/>
            <person name="Matsunaga S."/>
            <person name="Kalinowski J."/>
            <person name="Takeyama H."/>
            <person name="Piel J."/>
        </authorList>
    </citation>
    <scope>NUCLEOTIDE SEQUENCE [LARGE SCALE GENOMIC DNA]</scope>
    <source>
        <strain evidence="11">TSY1</strain>
    </source>
</reference>
<evidence type="ECO:0000256" key="3">
    <source>
        <dbReference type="ARBA" id="ARBA00022741"/>
    </source>
</evidence>
<evidence type="ECO:0000256" key="7">
    <source>
        <dbReference type="ARBA" id="ARBA00049929"/>
    </source>
</evidence>
<dbReference type="Gene3D" id="3.40.50.620">
    <property type="entry name" value="HUPs"/>
    <property type="match status" value="1"/>
</dbReference>
<dbReference type="Gene3D" id="1.10.240.10">
    <property type="entry name" value="Tyrosyl-Transfer RNA Synthetase"/>
    <property type="match status" value="1"/>
</dbReference>
<dbReference type="GO" id="GO:0004830">
    <property type="term" value="F:tryptophan-tRNA ligase activity"/>
    <property type="evidence" value="ECO:0007669"/>
    <property type="project" value="UniProtKB-UniRule"/>
</dbReference>
<proteinExistence type="inferred from homology"/>
<dbReference type="AlphaFoldDB" id="W4LPF0"/>
<name>W4LPF0_ENTF1</name>
<comment type="subcellular location">
    <subcellularLocation>
        <location evidence="8">Cytoplasm</location>
    </subcellularLocation>
</comment>
<keyword evidence="2 8" id="KW-0436">Ligase</keyword>
<dbReference type="EMBL" id="AZHW01000465">
    <property type="protein sequence ID" value="ETW99276.1"/>
    <property type="molecule type" value="Genomic_DNA"/>
</dbReference>
<dbReference type="CDD" id="cd00806">
    <property type="entry name" value="TrpRS_core"/>
    <property type="match status" value="1"/>
</dbReference>
<keyword evidence="11" id="KW-1185">Reference proteome</keyword>
<dbReference type="Proteomes" id="UP000019141">
    <property type="component" value="Unassembled WGS sequence"/>
</dbReference>
<dbReference type="Pfam" id="PF00579">
    <property type="entry name" value="tRNA-synt_1b"/>
    <property type="match status" value="1"/>
</dbReference>
<dbReference type="InterPro" id="IPR001412">
    <property type="entry name" value="aa-tRNA-synth_I_CS"/>
</dbReference>
<accession>W4LPF0</accession>
<dbReference type="EC" id="6.1.1.2" evidence="8"/>
<dbReference type="GO" id="GO:0005524">
    <property type="term" value="F:ATP binding"/>
    <property type="evidence" value="ECO:0007669"/>
    <property type="project" value="UniProtKB-UniRule"/>
</dbReference>
<feature type="binding site" evidence="8">
    <location>
        <begin position="20"/>
        <end position="21"/>
    </location>
    <ligand>
        <name>ATP</name>
        <dbReference type="ChEBI" id="CHEBI:30616"/>
    </ligand>
</feature>
<dbReference type="InterPro" id="IPR050203">
    <property type="entry name" value="Trp-tRNA_synthetase"/>
</dbReference>
<comment type="similarity">
    <text evidence="1 8 9">Belongs to the class-I aminoacyl-tRNA synthetase family.</text>
</comment>
<feature type="short sequence motif" description="'KMSKS' region" evidence="8">
    <location>
        <begin position="196"/>
        <end position="200"/>
    </location>
</feature>
<evidence type="ECO:0000256" key="9">
    <source>
        <dbReference type="RuleBase" id="RU363036"/>
    </source>
</evidence>
<dbReference type="PANTHER" id="PTHR43766">
    <property type="entry name" value="TRYPTOPHAN--TRNA LIGASE, MITOCHONDRIAL"/>
    <property type="match status" value="1"/>
</dbReference>
<dbReference type="GO" id="GO:0006436">
    <property type="term" value="P:tryptophanyl-tRNA aminoacylation"/>
    <property type="evidence" value="ECO:0007669"/>
    <property type="project" value="UniProtKB-UniRule"/>
</dbReference>
<keyword evidence="4 8" id="KW-0067">ATP-binding</keyword>
<feature type="binding site" evidence="8">
    <location>
        <begin position="147"/>
        <end position="149"/>
    </location>
    <ligand>
        <name>ATP</name>
        <dbReference type="ChEBI" id="CHEBI:30616"/>
    </ligand>
</feature>
<dbReference type="InterPro" id="IPR014729">
    <property type="entry name" value="Rossmann-like_a/b/a_fold"/>
</dbReference>
<dbReference type="NCBIfam" id="TIGR00233">
    <property type="entry name" value="trpS"/>
    <property type="match status" value="1"/>
</dbReference>
<evidence type="ECO:0000313" key="11">
    <source>
        <dbReference type="Proteomes" id="UP000019141"/>
    </source>
</evidence>
<feature type="binding site" evidence="8">
    <location>
        <begin position="12"/>
        <end position="14"/>
    </location>
    <ligand>
        <name>ATP</name>
        <dbReference type="ChEBI" id="CHEBI:30616"/>
    </ligand>
</feature>
<dbReference type="HOGENOM" id="CLU_029244_1_1_7"/>
<evidence type="ECO:0000256" key="8">
    <source>
        <dbReference type="HAMAP-Rule" id="MF_00140"/>
    </source>
</evidence>
<evidence type="ECO:0000313" key="10">
    <source>
        <dbReference type="EMBL" id="ETW99276.1"/>
    </source>
</evidence>
<comment type="subunit">
    <text evidence="8">Homodimer.</text>
</comment>
<comment type="caution">
    <text evidence="10">The sequence shown here is derived from an EMBL/GenBank/DDBJ whole genome shotgun (WGS) entry which is preliminary data.</text>
</comment>
<dbReference type="GO" id="GO:0005829">
    <property type="term" value="C:cytosol"/>
    <property type="evidence" value="ECO:0007669"/>
    <property type="project" value="TreeGrafter"/>
</dbReference>
<evidence type="ECO:0000256" key="4">
    <source>
        <dbReference type="ARBA" id="ARBA00022840"/>
    </source>
</evidence>
<dbReference type="InterPro" id="IPR002305">
    <property type="entry name" value="aa-tRNA-synth_Ic"/>
</dbReference>
<dbReference type="PRINTS" id="PR01039">
    <property type="entry name" value="TRNASYNTHTRP"/>
</dbReference>